<dbReference type="Proteomes" id="UP001595826">
    <property type="component" value="Unassembled WGS sequence"/>
</dbReference>
<evidence type="ECO:0000256" key="1">
    <source>
        <dbReference type="SAM" id="Phobius"/>
    </source>
</evidence>
<organism evidence="2 3">
    <name type="scientific">Polaribacter marinivivus</name>
    <dbReference type="NCBI Taxonomy" id="1524260"/>
    <lineage>
        <taxon>Bacteria</taxon>
        <taxon>Pseudomonadati</taxon>
        <taxon>Bacteroidota</taxon>
        <taxon>Flavobacteriia</taxon>
        <taxon>Flavobacteriales</taxon>
        <taxon>Flavobacteriaceae</taxon>
    </lineage>
</organism>
<keyword evidence="1" id="KW-1133">Transmembrane helix</keyword>
<proteinExistence type="predicted"/>
<sequence>MKKIDWILLFSYLGINLIVWLIYFLDLYNREFISEFYFTIPFIFTFLIFDIFHKRFWNKKILLIWGIIGVAQLVIYFSFKDLPELQAVNGNHLVWLKALPLTVLTSYILNLINQYKYGDNFIVTTMRLDRKSIDPKDGRKLRDADYLFSVIGIMIIIFGTVFTK</sequence>
<protein>
    <submittedName>
        <fullName evidence="2">Uncharacterized protein</fullName>
    </submittedName>
</protein>
<reference evidence="3" key="1">
    <citation type="journal article" date="2019" name="Int. J. Syst. Evol. Microbiol.">
        <title>The Global Catalogue of Microorganisms (GCM) 10K type strain sequencing project: providing services to taxonomists for standard genome sequencing and annotation.</title>
        <authorList>
            <consortium name="The Broad Institute Genomics Platform"/>
            <consortium name="The Broad Institute Genome Sequencing Center for Infectious Disease"/>
            <person name="Wu L."/>
            <person name="Ma J."/>
        </authorList>
    </citation>
    <scope>NUCLEOTIDE SEQUENCE [LARGE SCALE GENOMIC DNA]</scope>
    <source>
        <strain evidence="3">CECT 8655</strain>
    </source>
</reference>
<keyword evidence="1" id="KW-0472">Membrane</keyword>
<keyword evidence="3" id="KW-1185">Reference proteome</keyword>
<feature type="transmembrane region" description="Helical" evidence="1">
    <location>
        <begin position="94"/>
        <end position="112"/>
    </location>
</feature>
<keyword evidence="1" id="KW-0812">Transmembrane</keyword>
<dbReference type="EMBL" id="JBHSCY010000001">
    <property type="protein sequence ID" value="MFC4267334.1"/>
    <property type="molecule type" value="Genomic_DNA"/>
</dbReference>
<name>A0ABV8R7X9_9FLAO</name>
<comment type="caution">
    <text evidence="2">The sequence shown here is derived from an EMBL/GenBank/DDBJ whole genome shotgun (WGS) entry which is preliminary data.</text>
</comment>
<feature type="transmembrane region" description="Helical" evidence="1">
    <location>
        <begin position="146"/>
        <end position="163"/>
    </location>
</feature>
<feature type="transmembrane region" description="Helical" evidence="1">
    <location>
        <begin position="32"/>
        <end position="49"/>
    </location>
</feature>
<dbReference type="RefSeq" id="WP_377407153.1">
    <property type="nucleotide sequence ID" value="NZ_JBHSCY010000001.1"/>
</dbReference>
<gene>
    <name evidence="2" type="ORF">ACFOWD_00320</name>
</gene>
<feature type="transmembrane region" description="Helical" evidence="1">
    <location>
        <begin position="7"/>
        <end position="26"/>
    </location>
</feature>
<feature type="transmembrane region" description="Helical" evidence="1">
    <location>
        <begin position="61"/>
        <end position="79"/>
    </location>
</feature>
<accession>A0ABV8R7X9</accession>
<evidence type="ECO:0000313" key="2">
    <source>
        <dbReference type="EMBL" id="MFC4267334.1"/>
    </source>
</evidence>
<evidence type="ECO:0000313" key="3">
    <source>
        <dbReference type="Proteomes" id="UP001595826"/>
    </source>
</evidence>